<organism evidence="3 4">
    <name type="scientific">Bifidobacterium aemilianum</name>
    <dbReference type="NCBI Taxonomy" id="2493120"/>
    <lineage>
        <taxon>Bacteria</taxon>
        <taxon>Bacillati</taxon>
        <taxon>Actinomycetota</taxon>
        <taxon>Actinomycetes</taxon>
        <taxon>Bifidobacteriales</taxon>
        <taxon>Bifidobacteriaceae</taxon>
        <taxon>Bifidobacterium</taxon>
    </lineage>
</organism>
<gene>
    <name evidence="3" type="ORF">CRD60_02105</name>
</gene>
<keyword evidence="2" id="KW-1133">Transmembrane helix</keyword>
<comment type="caution">
    <text evidence="3">The sequence shown here is derived from an EMBL/GenBank/DDBJ whole genome shotgun (WGS) entry which is preliminary data.</text>
</comment>
<sequence>MDIIIVVATGLVGLVIGAVFGGLPLKTSMMTEQQNKAQQLLGILAAGLMIVLILSGKDLGSWVIIICLVLGLGLAKIPPVHRLLLNRIAFLRPDSEAGQGRARQAQGDLPPERPTTGPPSRPTASRWKRNPTHRKSNPRVH</sequence>
<proteinExistence type="predicted"/>
<feature type="transmembrane region" description="Helical" evidence="2">
    <location>
        <begin position="6"/>
        <end position="25"/>
    </location>
</feature>
<keyword evidence="4" id="KW-1185">Reference proteome</keyword>
<accession>A0A366K8F0</accession>
<evidence type="ECO:0000313" key="3">
    <source>
        <dbReference type="EMBL" id="RBP97996.1"/>
    </source>
</evidence>
<feature type="transmembrane region" description="Helical" evidence="2">
    <location>
        <begin position="60"/>
        <end position="77"/>
    </location>
</feature>
<evidence type="ECO:0000256" key="2">
    <source>
        <dbReference type="SAM" id="Phobius"/>
    </source>
</evidence>
<feature type="region of interest" description="Disordered" evidence="1">
    <location>
        <begin position="96"/>
        <end position="141"/>
    </location>
</feature>
<dbReference type="EMBL" id="PDCG01000002">
    <property type="protein sequence ID" value="RBP97996.1"/>
    <property type="molecule type" value="Genomic_DNA"/>
</dbReference>
<feature type="compositionally biased region" description="Basic residues" evidence="1">
    <location>
        <begin position="126"/>
        <end position="141"/>
    </location>
</feature>
<evidence type="ECO:0000313" key="4">
    <source>
        <dbReference type="Proteomes" id="UP000252530"/>
    </source>
</evidence>
<evidence type="ECO:0000256" key="1">
    <source>
        <dbReference type="SAM" id="MobiDB-lite"/>
    </source>
</evidence>
<keyword evidence="2" id="KW-0812">Transmembrane</keyword>
<keyword evidence="2" id="KW-0472">Membrane</keyword>
<dbReference type="Proteomes" id="UP000252530">
    <property type="component" value="Unassembled WGS sequence"/>
</dbReference>
<reference evidence="3 4" key="1">
    <citation type="submission" date="2017-10" db="EMBL/GenBank/DDBJ databases">
        <title>Bifidobacterium xylocopum sp. nov. and Bifidobacterium aemilianum sp. nov., from the carpenter bee (Xylocopa violacea) digestive tract.</title>
        <authorList>
            <person name="Alberoni D."/>
            <person name="Baffoni L."/>
            <person name="Di Gioia D."/>
            <person name="Gaggia F."/>
            <person name="Biavati B."/>
        </authorList>
    </citation>
    <scope>NUCLEOTIDE SEQUENCE [LARGE SCALE GENOMIC DNA]</scope>
    <source>
        <strain evidence="3 4">XV10</strain>
    </source>
</reference>
<protein>
    <submittedName>
        <fullName evidence="3">Uncharacterized protein</fullName>
    </submittedName>
</protein>
<feature type="transmembrane region" description="Helical" evidence="2">
    <location>
        <begin position="37"/>
        <end position="54"/>
    </location>
</feature>
<dbReference type="RefSeq" id="WP_113859680.1">
    <property type="nucleotide sequence ID" value="NZ_PDCG01000002.1"/>
</dbReference>
<dbReference type="AlphaFoldDB" id="A0A366K8F0"/>
<name>A0A366K8F0_9BIFI</name>
<feature type="compositionally biased region" description="Pro residues" evidence="1">
    <location>
        <begin position="112"/>
        <end position="121"/>
    </location>
</feature>